<dbReference type="Gene3D" id="2.120.10.90">
    <property type="entry name" value="DNA gyrase/topoisomerase IV, subunit A, C-terminal"/>
    <property type="match status" value="1"/>
</dbReference>
<dbReference type="GO" id="GO:0005524">
    <property type="term" value="F:ATP binding"/>
    <property type="evidence" value="ECO:0007669"/>
    <property type="project" value="UniProtKB-UniRule"/>
</dbReference>
<evidence type="ECO:0000256" key="4">
    <source>
        <dbReference type="ARBA" id="ARBA00022741"/>
    </source>
</evidence>
<comment type="miscellaneous">
    <text evidence="9">Few gyrases are as efficient as E.coli at forming negative supercoils. Not all organisms have 2 type II topoisomerases; in organisms with a single type II topoisomerase this enzyme also has to decatenate newly replicated chromosomes.</text>
</comment>
<evidence type="ECO:0000256" key="8">
    <source>
        <dbReference type="ARBA" id="ARBA00023235"/>
    </source>
</evidence>
<gene>
    <name evidence="9" type="primary">gyrA</name>
    <name evidence="13" type="ORF">SAMN04488559_1342</name>
</gene>
<dbReference type="SUPFAM" id="SSF101904">
    <property type="entry name" value="GyrA/ParC C-terminal domain-like"/>
    <property type="match status" value="1"/>
</dbReference>
<evidence type="ECO:0000256" key="11">
    <source>
        <dbReference type="SAM" id="MobiDB-lite"/>
    </source>
</evidence>
<evidence type="ECO:0000313" key="13">
    <source>
        <dbReference type="EMBL" id="SES09607.1"/>
    </source>
</evidence>
<sequence length="844" mass="93404">MADKNIVDINLSKEMRTSFLDYAMSVIVARALPDVRDGLKPVHRRILYGMHELGVTPDKAHKKSARIVGDVMGKYHPHGDSSIYEAMVRMAQPFSYRYMLADGHGNFGSVDGDGAAAMRYTEVRMSKMALEMLRDINKSTVDYQDNYDGSEREPKVLPARFPNLLVNGATGIAVGMTTNIPPHNLTEVISALQILMDNPDATTADLMEALPGPDFPTGGLVMGKSGIRRAYESGRGSIIIRAKVDIQELKNGKERIIVSELPFMVNKAKLVERIADLAREKRIEGITDLNDESDRDGMRIVIDVRRDVSASVILNNLYKLTPMQSSFGFNMLAIVAGEPKVLSLKAILEHYLVHQEEIIRRRTIFDKNKAEARAHILEGLRIALDHIDEIIRIIRGSKTGDIAKAALIENYSLSEKQAQAILDMRLQRLTGLERDKIEEEYKGLVELIADLADILASSHRVHEIIATELQEIQDKFGDERRTELLVGEVLSLEDEDLIEQEDIVITLTHNGYVKRLPNNEFRAQRRGGRGVQGMGMHDDDFIEKLVSCSTHDTLLFFTNAGKVYRAKGYEIPEYGRTAKGIPVINLLGIDSGEKIQAIINVQGEAQAGNYLFFTTLKGVVKRTDVSAFANIRSNGLKAIVLKENDELMDVKLTDGSKNIIIGTHLGYAVSFDENSVRNMGRSASGVRGVRLRDDDYVVGMDMLEENSEVLVITEKGYGKRTQASAYPIKGRGGKGIKTANITEKNGPLAGLTTVNGEEDVMLITNKGVIIRFNVDSISQTGRATLGVRLIRVDDDAIVSTMAKVEREPDAEATVPLETAAPSSQEEVPDAVEVETIEETDQTEE</sequence>
<dbReference type="GO" id="GO:0009330">
    <property type="term" value="C:DNA topoisomerase type II (double strand cut, ATP-hydrolyzing) complex"/>
    <property type="evidence" value="ECO:0007669"/>
    <property type="project" value="TreeGrafter"/>
</dbReference>
<dbReference type="FunFam" id="1.10.268.10:FF:000001">
    <property type="entry name" value="DNA gyrase subunit A"/>
    <property type="match status" value="1"/>
</dbReference>
<dbReference type="NCBIfam" id="TIGR01063">
    <property type="entry name" value="gyrA"/>
    <property type="match status" value="1"/>
</dbReference>
<dbReference type="STRING" id="142588.SAMN04488559_1342"/>
<feature type="region of interest" description="Disordered" evidence="11">
    <location>
        <begin position="806"/>
        <end position="844"/>
    </location>
</feature>
<dbReference type="Gene3D" id="3.90.199.10">
    <property type="entry name" value="Topoisomerase II, domain 5"/>
    <property type="match status" value="1"/>
</dbReference>
<dbReference type="InterPro" id="IPR005743">
    <property type="entry name" value="GyrA"/>
</dbReference>
<protein>
    <recommendedName>
        <fullName evidence="9">DNA gyrase subunit A</fullName>
        <ecNumber evidence="9">5.6.2.2</ecNumber>
    </recommendedName>
</protein>
<dbReference type="AlphaFoldDB" id="A0A1H9UKE9"/>
<comment type="subcellular location">
    <subcellularLocation>
        <location evidence="9">Cytoplasm</location>
    </subcellularLocation>
</comment>
<dbReference type="SMART" id="SM00434">
    <property type="entry name" value="TOP4c"/>
    <property type="match status" value="1"/>
</dbReference>
<evidence type="ECO:0000256" key="3">
    <source>
        <dbReference type="ARBA" id="ARBA00022490"/>
    </source>
</evidence>
<keyword evidence="7 9" id="KW-0238">DNA-binding</keyword>
<dbReference type="CDD" id="cd00187">
    <property type="entry name" value="TOP4c"/>
    <property type="match status" value="1"/>
</dbReference>
<dbReference type="GO" id="GO:0003677">
    <property type="term" value="F:DNA binding"/>
    <property type="evidence" value="ECO:0007669"/>
    <property type="project" value="UniProtKB-UniRule"/>
</dbReference>
<dbReference type="OrthoDB" id="9806486at2"/>
<dbReference type="InterPro" id="IPR013757">
    <property type="entry name" value="Topo_IIA_A_a_sf"/>
</dbReference>
<dbReference type="PANTHER" id="PTHR43493:SF5">
    <property type="entry name" value="DNA GYRASE SUBUNIT A, CHLOROPLASTIC_MITOCHONDRIAL"/>
    <property type="match status" value="1"/>
</dbReference>
<dbReference type="PANTHER" id="PTHR43493">
    <property type="entry name" value="DNA GYRASE/TOPOISOMERASE SUBUNIT A"/>
    <property type="match status" value="1"/>
</dbReference>
<dbReference type="FunFam" id="3.30.1360.40:FF:000002">
    <property type="entry name" value="DNA gyrase subunit A"/>
    <property type="match status" value="1"/>
</dbReference>
<dbReference type="Gene3D" id="3.30.1360.40">
    <property type="match status" value="1"/>
</dbReference>
<dbReference type="Pfam" id="PF00521">
    <property type="entry name" value="DNA_topoisoIV"/>
    <property type="match status" value="1"/>
</dbReference>
<keyword evidence="3 9" id="KW-0963">Cytoplasm</keyword>
<dbReference type="Pfam" id="PF03989">
    <property type="entry name" value="DNA_gyraseA_C"/>
    <property type="match status" value="6"/>
</dbReference>
<evidence type="ECO:0000256" key="10">
    <source>
        <dbReference type="PROSITE-ProRule" id="PRU01384"/>
    </source>
</evidence>
<dbReference type="GO" id="GO:0005694">
    <property type="term" value="C:chromosome"/>
    <property type="evidence" value="ECO:0007669"/>
    <property type="project" value="InterPro"/>
</dbReference>
<dbReference type="FunFam" id="3.90.199.10:FF:000001">
    <property type="entry name" value="DNA gyrase subunit A"/>
    <property type="match status" value="1"/>
</dbReference>
<evidence type="ECO:0000259" key="12">
    <source>
        <dbReference type="PROSITE" id="PS52040"/>
    </source>
</evidence>
<dbReference type="RefSeq" id="WP_092654300.1">
    <property type="nucleotide sequence ID" value="NZ_FOHA01000034.1"/>
</dbReference>
<dbReference type="EMBL" id="FOHA01000034">
    <property type="protein sequence ID" value="SES09607.1"/>
    <property type="molecule type" value="Genomic_DNA"/>
</dbReference>
<dbReference type="InterPro" id="IPR050220">
    <property type="entry name" value="Type_II_DNA_Topoisomerases"/>
</dbReference>
<dbReference type="NCBIfam" id="NF004044">
    <property type="entry name" value="PRK05561.1"/>
    <property type="match status" value="1"/>
</dbReference>
<evidence type="ECO:0000256" key="5">
    <source>
        <dbReference type="ARBA" id="ARBA00022840"/>
    </source>
</evidence>
<keyword evidence="6 9" id="KW-0799">Topoisomerase</keyword>
<organism evidence="13 14">
    <name type="scientific">Isobaculum melis</name>
    <dbReference type="NCBI Taxonomy" id="142588"/>
    <lineage>
        <taxon>Bacteria</taxon>
        <taxon>Bacillati</taxon>
        <taxon>Bacillota</taxon>
        <taxon>Bacilli</taxon>
        <taxon>Lactobacillales</taxon>
        <taxon>Carnobacteriaceae</taxon>
        <taxon>Isobaculum</taxon>
    </lineage>
</organism>
<keyword evidence="5 9" id="KW-0067">ATP-binding</keyword>
<evidence type="ECO:0000313" key="14">
    <source>
        <dbReference type="Proteomes" id="UP000198948"/>
    </source>
</evidence>
<dbReference type="GO" id="GO:0034335">
    <property type="term" value="F:DNA negative supercoiling activity"/>
    <property type="evidence" value="ECO:0007669"/>
    <property type="project" value="UniProtKB-ARBA"/>
</dbReference>
<dbReference type="SUPFAM" id="SSF56719">
    <property type="entry name" value="Type II DNA topoisomerase"/>
    <property type="match status" value="1"/>
</dbReference>
<name>A0A1H9UKE9_9LACT</name>
<feature type="domain" description="Topo IIA-type catalytic" evidence="12">
    <location>
        <begin position="32"/>
        <end position="497"/>
    </location>
</feature>
<feature type="compositionally biased region" description="Acidic residues" evidence="11">
    <location>
        <begin position="826"/>
        <end position="844"/>
    </location>
</feature>
<dbReference type="PROSITE" id="PS52040">
    <property type="entry name" value="TOPO_IIA"/>
    <property type="match status" value="1"/>
</dbReference>
<dbReference type="InterPro" id="IPR013758">
    <property type="entry name" value="Topo_IIA_A/C_ab"/>
</dbReference>
<reference evidence="13 14" key="1">
    <citation type="submission" date="2016-10" db="EMBL/GenBank/DDBJ databases">
        <authorList>
            <person name="de Groot N.N."/>
        </authorList>
    </citation>
    <scope>NUCLEOTIDE SEQUENCE [LARGE SCALE GENOMIC DNA]</scope>
    <source>
        <strain evidence="13 14">DSM 13760</strain>
    </source>
</reference>
<comment type="subunit">
    <text evidence="9">Heterotetramer, composed of two GyrA and two GyrB chains. In the heterotetramer, GyrA contains the active site tyrosine that forms a transient covalent intermediate with DNA, while GyrB binds cofactors and catalyzes ATP hydrolysis.</text>
</comment>
<accession>A0A1H9UKE9</accession>
<evidence type="ECO:0000256" key="1">
    <source>
        <dbReference type="ARBA" id="ARBA00000185"/>
    </source>
</evidence>
<evidence type="ECO:0000256" key="9">
    <source>
        <dbReference type="HAMAP-Rule" id="MF_01897"/>
    </source>
</evidence>
<dbReference type="NCBIfam" id="NF004043">
    <property type="entry name" value="PRK05560.1"/>
    <property type="match status" value="1"/>
</dbReference>
<evidence type="ECO:0000256" key="6">
    <source>
        <dbReference type="ARBA" id="ARBA00023029"/>
    </source>
</evidence>
<proteinExistence type="inferred from homology"/>
<feature type="active site" description="O-(5'-phospho-DNA)-tyrosine intermediate" evidence="9 10">
    <location>
        <position position="120"/>
    </location>
</feature>
<comment type="catalytic activity">
    <reaction evidence="1 9 10">
        <text>ATP-dependent breakage, passage and rejoining of double-stranded DNA.</text>
        <dbReference type="EC" id="5.6.2.2"/>
    </reaction>
</comment>
<dbReference type="InterPro" id="IPR006691">
    <property type="entry name" value="GyrA/parC_rep"/>
</dbReference>
<dbReference type="Proteomes" id="UP000198948">
    <property type="component" value="Unassembled WGS sequence"/>
</dbReference>
<keyword evidence="4 9" id="KW-0547">Nucleotide-binding</keyword>
<dbReference type="InterPro" id="IPR013760">
    <property type="entry name" value="Topo_IIA-like_dom_sf"/>
</dbReference>
<feature type="short sequence motif" description="GyrA-box" evidence="9">
    <location>
        <begin position="524"/>
        <end position="530"/>
    </location>
</feature>
<dbReference type="EC" id="5.6.2.2" evidence="9"/>
<evidence type="ECO:0000256" key="2">
    <source>
        <dbReference type="ARBA" id="ARBA00008263"/>
    </source>
</evidence>
<dbReference type="InterPro" id="IPR035516">
    <property type="entry name" value="Gyrase/topoIV_suA_C"/>
</dbReference>
<dbReference type="HAMAP" id="MF_01897">
    <property type="entry name" value="GyrA"/>
    <property type="match status" value="1"/>
</dbReference>
<evidence type="ECO:0000256" key="7">
    <source>
        <dbReference type="ARBA" id="ARBA00023125"/>
    </source>
</evidence>
<comment type="function">
    <text evidence="9">A type II topoisomerase that negatively supercoils closed circular double-stranded (ds) DNA in an ATP-dependent manner to modulate DNA topology and maintain chromosomes in an underwound state. Negative supercoiling favors strand separation, and DNA replication, transcription, recombination and repair, all of which involve strand separation. Also able to catalyze the interconversion of other topological isomers of dsDNA rings, including catenanes and knotted rings. Type II topoisomerases break and join 2 DNA strands simultaneously in an ATP-dependent manner.</text>
</comment>
<dbReference type="InterPro" id="IPR002205">
    <property type="entry name" value="Topo_IIA_dom_A"/>
</dbReference>
<dbReference type="GO" id="GO:0006261">
    <property type="term" value="P:DNA-templated DNA replication"/>
    <property type="evidence" value="ECO:0007669"/>
    <property type="project" value="UniProtKB-UniRule"/>
</dbReference>
<dbReference type="FunFam" id="2.120.10.90:FF:000004">
    <property type="entry name" value="DNA gyrase subunit A"/>
    <property type="match status" value="1"/>
</dbReference>
<dbReference type="Gene3D" id="1.10.268.10">
    <property type="entry name" value="Topoisomerase, domain 3"/>
    <property type="match status" value="1"/>
</dbReference>
<dbReference type="GO" id="GO:0006265">
    <property type="term" value="P:DNA topological change"/>
    <property type="evidence" value="ECO:0007669"/>
    <property type="project" value="UniProtKB-UniRule"/>
</dbReference>
<dbReference type="GO" id="GO:0005737">
    <property type="term" value="C:cytoplasm"/>
    <property type="evidence" value="ECO:0007669"/>
    <property type="project" value="UniProtKB-SubCell"/>
</dbReference>
<keyword evidence="14" id="KW-1185">Reference proteome</keyword>
<keyword evidence="8 9" id="KW-0413">Isomerase</keyword>
<comment type="similarity">
    <text evidence="2 9">Belongs to the type II topoisomerase GyrA/ParC subunit family.</text>
</comment>